<comment type="caution">
    <text evidence="8">The sequence shown here is derived from an EMBL/GenBank/DDBJ whole genome shotgun (WGS) entry which is preliminary data.</text>
</comment>
<keyword evidence="5 6" id="KW-0472">Membrane</keyword>
<evidence type="ECO:0000256" key="5">
    <source>
        <dbReference type="ARBA" id="ARBA00023136"/>
    </source>
</evidence>
<feature type="transmembrane region" description="Helical" evidence="6">
    <location>
        <begin position="5"/>
        <end position="23"/>
    </location>
</feature>
<feature type="transmembrane region" description="Helical" evidence="6">
    <location>
        <begin position="160"/>
        <end position="177"/>
    </location>
</feature>
<feature type="transmembrane region" description="Helical" evidence="6">
    <location>
        <begin position="95"/>
        <end position="115"/>
    </location>
</feature>
<dbReference type="InterPro" id="IPR000620">
    <property type="entry name" value="EamA_dom"/>
</dbReference>
<accession>A0ABV7H0Q6</accession>
<dbReference type="EMBL" id="JBHRTI010000002">
    <property type="protein sequence ID" value="MFC3146166.1"/>
    <property type="molecule type" value="Genomic_DNA"/>
</dbReference>
<feature type="domain" description="EamA" evidence="7">
    <location>
        <begin position="158"/>
        <end position="298"/>
    </location>
</feature>
<proteinExistence type="predicted"/>
<dbReference type="InterPro" id="IPR050638">
    <property type="entry name" value="AA-Vitamin_Transporters"/>
</dbReference>
<comment type="subcellular location">
    <subcellularLocation>
        <location evidence="1">Cell membrane</location>
        <topology evidence="1">Multi-pass membrane protein</topology>
    </subcellularLocation>
</comment>
<evidence type="ECO:0000256" key="6">
    <source>
        <dbReference type="SAM" id="Phobius"/>
    </source>
</evidence>
<evidence type="ECO:0000256" key="2">
    <source>
        <dbReference type="ARBA" id="ARBA00022475"/>
    </source>
</evidence>
<keyword evidence="9" id="KW-1185">Reference proteome</keyword>
<reference evidence="9" key="1">
    <citation type="journal article" date="2019" name="Int. J. Syst. Evol. Microbiol.">
        <title>The Global Catalogue of Microorganisms (GCM) 10K type strain sequencing project: providing services to taxonomists for standard genome sequencing and annotation.</title>
        <authorList>
            <consortium name="The Broad Institute Genomics Platform"/>
            <consortium name="The Broad Institute Genome Sequencing Center for Infectious Disease"/>
            <person name="Wu L."/>
            <person name="Ma J."/>
        </authorList>
    </citation>
    <scope>NUCLEOTIDE SEQUENCE [LARGE SCALE GENOMIC DNA]</scope>
    <source>
        <strain evidence="9">KCTC 52168</strain>
    </source>
</reference>
<dbReference type="RefSeq" id="WP_377300449.1">
    <property type="nucleotide sequence ID" value="NZ_CP180191.1"/>
</dbReference>
<evidence type="ECO:0000259" key="7">
    <source>
        <dbReference type="Pfam" id="PF00892"/>
    </source>
</evidence>
<dbReference type="PANTHER" id="PTHR32322:SF18">
    <property type="entry name" value="S-ADENOSYLMETHIONINE_S-ADENOSYLHOMOCYSTEINE TRANSPORTER"/>
    <property type="match status" value="1"/>
</dbReference>
<feature type="transmembrane region" description="Helical" evidence="6">
    <location>
        <begin position="189"/>
        <end position="212"/>
    </location>
</feature>
<evidence type="ECO:0000313" key="9">
    <source>
        <dbReference type="Proteomes" id="UP001595556"/>
    </source>
</evidence>
<feature type="transmembrane region" description="Helical" evidence="6">
    <location>
        <begin position="29"/>
        <end position="49"/>
    </location>
</feature>
<keyword evidence="2" id="KW-1003">Cell membrane</keyword>
<feature type="transmembrane region" description="Helical" evidence="6">
    <location>
        <begin position="281"/>
        <end position="301"/>
    </location>
</feature>
<evidence type="ECO:0000256" key="1">
    <source>
        <dbReference type="ARBA" id="ARBA00004651"/>
    </source>
</evidence>
<sequence length="307" mass="32377">MTRSAAYLSLWASMTLVGTYVALSKPLTAALPVFILAGLRFGIAAIVMLPWLKLGPDEAPLSPSSRMWLFWQSFFGNFLFSACMLYGVALSSASAAGIIMSLIPAAVALLSWLMLGERPGGRVIIALLLAVAAIAFINLAKLDTAGTASAAQVRTALLGNALLLGAVFCEALYVVIGKRLADQVSPKRVSALINLVGLALTLPFAIGTYLLMTPRFDFGGVSTQSWLLLVFYSLAASQWAVWLWMTGLKKVPASQAGVFTVALPIASCLVGALFLGERLAWPHGLAFACAAAGVWLIATATPDSKTH</sequence>
<organism evidence="8 9">
    <name type="scientific">Piscinibacterium candidicorallinum</name>
    <dbReference type="NCBI Taxonomy" id="1793872"/>
    <lineage>
        <taxon>Bacteria</taxon>
        <taxon>Pseudomonadati</taxon>
        <taxon>Pseudomonadota</taxon>
        <taxon>Betaproteobacteria</taxon>
        <taxon>Burkholderiales</taxon>
        <taxon>Piscinibacterium</taxon>
    </lineage>
</organism>
<evidence type="ECO:0000256" key="4">
    <source>
        <dbReference type="ARBA" id="ARBA00022989"/>
    </source>
</evidence>
<dbReference type="Pfam" id="PF00892">
    <property type="entry name" value="EamA"/>
    <property type="match status" value="2"/>
</dbReference>
<keyword evidence="4 6" id="KW-1133">Transmembrane helix</keyword>
<evidence type="ECO:0000256" key="3">
    <source>
        <dbReference type="ARBA" id="ARBA00022692"/>
    </source>
</evidence>
<dbReference type="PANTHER" id="PTHR32322">
    <property type="entry name" value="INNER MEMBRANE TRANSPORTER"/>
    <property type="match status" value="1"/>
</dbReference>
<protein>
    <submittedName>
        <fullName evidence="8">DMT family transporter</fullName>
    </submittedName>
</protein>
<name>A0ABV7H0Q6_9BURK</name>
<evidence type="ECO:0000313" key="8">
    <source>
        <dbReference type="EMBL" id="MFC3146166.1"/>
    </source>
</evidence>
<feature type="transmembrane region" description="Helical" evidence="6">
    <location>
        <begin position="122"/>
        <end position="140"/>
    </location>
</feature>
<keyword evidence="3 6" id="KW-0812">Transmembrane</keyword>
<gene>
    <name evidence="8" type="ORF">ACFOEN_00765</name>
</gene>
<feature type="transmembrane region" description="Helical" evidence="6">
    <location>
        <begin position="224"/>
        <end position="244"/>
    </location>
</feature>
<feature type="domain" description="EamA" evidence="7">
    <location>
        <begin position="7"/>
        <end position="138"/>
    </location>
</feature>
<dbReference type="InterPro" id="IPR037185">
    <property type="entry name" value="EmrE-like"/>
</dbReference>
<feature type="transmembrane region" description="Helical" evidence="6">
    <location>
        <begin position="69"/>
        <end position="89"/>
    </location>
</feature>
<dbReference type="Proteomes" id="UP001595556">
    <property type="component" value="Unassembled WGS sequence"/>
</dbReference>
<dbReference type="SUPFAM" id="SSF103481">
    <property type="entry name" value="Multidrug resistance efflux transporter EmrE"/>
    <property type="match status" value="2"/>
</dbReference>
<feature type="transmembrane region" description="Helical" evidence="6">
    <location>
        <begin position="256"/>
        <end position="275"/>
    </location>
</feature>